<name>A0A0F6IIX8_LEPIR</name>
<evidence type="ECO:0000313" key="1">
    <source>
        <dbReference type="EMBL" id="EMJ38003.1"/>
    </source>
</evidence>
<comment type="caution">
    <text evidence="1">The sequence shown here is derived from an EMBL/GenBank/DDBJ whole genome shotgun (WGS) entry which is preliminary data.</text>
</comment>
<dbReference type="EMBL" id="AKWR02000057">
    <property type="protein sequence ID" value="EMJ38003.1"/>
    <property type="molecule type" value="Genomic_DNA"/>
</dbReference>
<sequence length="136" mass="14528">MPTQTNKRPSVSLLIGSTNTGAFASGGASGLAISITNITGPDFLITAFTFLYKTGQDEAELELIDVQQNRPIILGSTQFCTVGAVKGSAIVLPRLKLETPFIIKSGQRVDLNIRNNSATNIVARDLALTLYGKQFI</sequence>
<dbReference type="AlphaFoldDB" id="A0A0F6IIX8"/>
<evidence type="ECO:0000313" key="2">
    <source>
        <dbReference type="Proteomes" id="UP000012164"/>
    </source>
</evidence>
<organism evidence="1 2">
    <name type="scientific">Leptospira interrogans str. FPW1039</name>
    <dbReference type="NCBI Taxonomy" id="1193040"/>
    <lineage>
        <taxon>Bacteria</taxon>
        <taxon>Pseudomonadati</taxon>
        <taxon>Spirochaetota</taxon>
        <taxon>Spirochaetia</taxon>
        <taxon>Leptospirales</taxon>
        <taxon>Leptospiraceae</taxon>
        <taxon>Leptospira</taxon>
    </lineage>
</organism>
<proteinExistence type="predicted"/>
<protein>
    <submittedName>
        <fullName evidence="1">Uncharacterized protein</fullName>
    </submittedName>
</protein>
<accession>A0A0F6IIX8</accession>
<reference evidence="1 2" key="1">
    <citation type="submission" date="2013-01" db="EMBL/GenBank/DDBJ databases">
        <authorList>
            <person name="Harkins D.M."/>
            <person name="Durkin A.S."/>
            <person name="Brinkac L.M."/>
            <person name="Haft D.H."/>
            <person name="Selengut J.D."/>
            <person name="Sanka R."/>
            <person name="DePew J."/>
            <person name="Purushe J."/>
            <person name="Peacock S.J."/>
            <person name="Thaipadungpanit J."/>
            <person name="Wuthiekanun V.W."/>
            <person name="Day N.P."/>
            <person name="Vinetz J.M."/>
            <person name="Sutton G.G."/>
            <person name="Nierman W.C."/>
            <person name="Fouts D.E."/>
        </authorList>
    </citation>
    <scope>NUCLEOTIDE SEQUENCE [LARGE SCALE GENOMIC DNA]</scope>
    <source>
        <strain evidence="1 2">FPW1039</strain>
    </source>
</reference>
<dbReference type="Proteomes" id="UP000012164">
    <property type="component" value="Unassembled WGS sequence"/>
</dbReference>
<gene>
    <name evidence="1" type="ORF">LEP1GSC079_1806</name>
</gene>